<dbReference type="SUPFAM" id="SSF55920">
    <property type="entry name" value="Creatinase/aminopeptidase"/>
    <property type="match status" value="1"/>
</dbReference>
<dbReference type="Proteomes" id="UP000215086">
    <property type="component" value="Chromosome"/>
</dbReference>
<feature type="domain" description="Creatinase N-terminal" evidence="7">
    <location>
        <begin position="13"/>
        <end position="140"/>
    </location>
</feature>
<organism evidence="8 9">
    <name type="scientific">Thermogutta terrifontis</name>
    <dbReference type="NCBI Taxonomy" id="1331910"/>
    <lineage>
        <taxon>Bacteria</taxon>
        <taxon>Pseudomonadati</taxon>
        <taxon>Planctomycetota</taxon>
        <taxon>Planctomycetia</taxon>
        <taxon>Pirellulales</taxon>
        <taxon>Thermoguttaceae</taxon>
        <taxon>Thermogutta</taxon>
    </lineage>
</organism>
<evidence type="ECO:0000313" key="8">
    <source>
        <dbReference type="EMBL" id="ASV73655.1"/>
    </source>
</evidence>
<evidence type="ECO:0000256" key="2">
    <source>
        <dbReference type="ARBA" id="ARBA00022723"/>
    </source>
</evidence>
<keyword evidence="1" id="KW-0645">Protease</keyword>
<name>A0A286RCH2_9BACT</name>
<dbReference type="PROSITE" id="PS00491">
    <property type="entry name" value="PROLINE_PEPTIDASE"/>
    <property type="match status" value="1"/>
</dbReference>
<proteinExistence type="inferred from homology"/>
<evidence type="ECO:0000259" key="6">
    <source>
        <dbReference type="Pfam" id="PF00557"/>
    </source>
</evidence>
<keyword evidence="9" id="KW-1185">Reference proteome</keyword>
<dbReference type="Gene3D" id="3.90.230.10">
    <property type="entry name" value="Creatinase/methionine aminopeptidase superfamily"/>
    <property type="match status" value="1"/>
</dbReference>
<keyword evidence="8" id="KW-0031">Aminopeptidase</keyword>
<dbReference type="Gene3D" id="3.40.350.10">
    <property type="entry name" value="Creatinase/prolidase N-terminal domain"/>
    <property type="match status" value="1"/>
</dbReference>
<dbReference type="PANTHER" id="PTHR46112:SF3">
    <property type="entry name" value="AMINOPEPTIDASE YPDF"/>
    <property type="match status" value="1"/>
</dbReference>
<dbReference type="KEGG" id="ttf:THTE_1053"/>
<dbReference type="GO" id="GO:0006508">
    <property type="term" value="P:proteolysis"/>
    <property type="evidence" value="ECO:0007669"/>
    <property type="project" value="UniProtKB-KW"/>
</dbReference>
<reference evidence="8 9" key="1">
    <citation type="journal article" name="Front. Microbiol.">
        <title>Sugar Metabolism of the First Thermophilic Planctomycete Thermogutta terrifontis: Comparative Genomic and Transcriptomic Approaches.</title>
        <authorList>
            <person name="Elcheninov A.G."/>
            <person name="Menzel P."/>
            <person name="Gudbergsdottir S.R."/>
            <person name="Slesarev A.I."/>
            <person name="Kadnikov V.V."/>
            <person name="Krogh A."/>
            <person name="Bonch-Osmolovskaya E.A."/>
            <person name="Peng X."/>
            <person name="Kublanov I.V."/>
        </authorList>
    </citation>
    <scope>NUCLEOTIDE SEQUENCE [LARGE SCALE GENOMIC DNA]</scope>
    <source>
        <strain evidence="8 9">R1</strain>
    </source>
</reference>
<dbReference type="InterPro" id="IPR001131">
    <property type="entry name" value="Peptidase_M24B_aminopep-P_CS"/>
</dbReference>
<evidence type="ECO:0000313" key="9">
    <source>
        <dbReference type="Proteomes" id="UP000215086"/>
    </source>
</evidence>
<accession>A0A286RCH2</accession>
<evidence type="ECO:0000256" key="1">
    <source>
        <dbReference type="ARBA" id="ARBA00022670"/>
    </source>
</evidence>
<keyword evidence="3" id="KW-0378">Hydrolase</keyword>
<dbReference type="PANTHER" id="PTHR46112">
    <property type="entry name" value="AMINOPEPTIDASE"/>
    <property type="match status" value="1"/>
</dbReference>
<dbReference type="RefSeq" id="WP_237260196.1">
    <property type="nucleotide sequence ID" value="NZ_CP018477.1"/>
</dbReference>
<dbReference type="Pfam" id="PF01321">
    <property type="entry name" value="Creatinase_N"/>
    <property type="match status" value="1"/>
</dbReference>
<comment type="similarity">
    <text evidence="5">Belongs to the peptidase M24B family.</text>
</comment>
<gene>
    <name evidence="8" type="ORF">THTE_1053</name>
</gene>
<sequence length="369" mass="40905">MMTKHDPAYFNERREKLRRRMKREQLVGFLVSKPENVTYLTGFSGEDSYLLVTLDHAILISDSRFTEQIREECPGLEAYIRPGGVSLVQAAARLIKKTKLSTVGVEAGSLSVASFGKLQDAVNRVEFAKTENWIEEHRAIKDKEELQRIRTAVTIAQRAFQAVRATLRPDQSEKEVADLLDHQMRLLGARRSAFPTIVGVGPRAALPHVIPTSKKIGEDVFVLVDWGADEGWYKSDLTRVIPTGRIAPKFAKVYTTVLKAQKAAIDAIRPGVTAEDVDRAARQVIEEAGLGRLFGHGLGHGVGLEIHELPRLGPKVQTVLRPGMVVTVEPGIYIPNWGGVRLEDDVLVTRDGHEVLTSLPKELDEVSTL</sequence>
<dbReference type="InterPro" id="IPR050659">
    <property type="entry name" value="Peptidase_M24B"/>
</dbReference>
<evidence type="ECO:0000259" key="7">
    <source>
        <dbReference type="Pfam" id="PF01321"/>
    </source>
</evidence>
<dbReference type="GO" id="GO:0004177">
    <property type="term" value="F:aminopeptidase activity"/>
    <property type="evidence" value="ECO:0007669"/>
    <property type="project" value="UniProtKB-KW"/>
</dbReference>
<dbReference type="AlphaFoldDB" id="A0A286RCH2"/>
<dbReference type="EMBL" id="CP018477">
    <property type="protein sequence ID" value="ASV73655.1"/>
    <property type="molecule type" value="Genomic_DNA"/>
</dbReference>
<dbReference type="InterPro" id="IPR000587">
    <property type="entry name" value="Creatinase_N"/>
</dbReference>
<dbReference type="InterPro" id="IPR029149">
    <property type="entry name" value="Creatin/AminoP/Spt16_N"/>
</dbReference>
<dbReference type="Pfam" id="PF00557">
    <property type="entry name" value="Peptidase_M24"/>
    <property type="match status" value="1"/>
</dbReference>
<evidence type="ECO:0000256" key="5">
    <source>
        <dbReference type="RuleBase" id="RU000590"/>
    </source>
</evidence>
<evidence type="ECO:0000256" key="4">
    <source>
        <dbReference type="ARBA" id="ARBA00023049"/>
    </source>
</evidence>
<protein>
    <submittedName>
        <fullName evidence="8">Aminopeptidase YpdF (MP-, MA-, MS-, AP-, NP-specific)</fullName>
    </submittedName>
</protein>
<keyword evidence="4" id="KW-0482">Metalloprotease</keyword>
<dbReference type="InterPro" id="IPR000994">
    <property type="entry name" value="Pept_M24"/>
</dbReference>
<feature type="domain" description="Peptidase M24" evidence="6">
    <location>
        <begin position="148"/>
        <end position="349"/>
    </location>
</feature>
<keyword evidence="2 5" id="KW-0479">Metal-binding</keyword>
<dbReference type="SUPFAM" id="SSF53092">
    <property type="entry name" value="Creatinase/prolidase N-terminal domain"/>
    <property type="match status" value="1"/>
</dbReference>
<evidence type="ECO:0000256" key="3">
    <source>
        <dbReference type="ARBA" id="ARBA00022801"/>
    </source>
</evidence>
<dbReference type="GO" id="GO:0008237">
    <property type="term" value="F:metallopeptidase activity"/>
    <property type="evidence" value="ECO:0007669"/>
    <property type="project" value="UniProtKB-KW"/>
</dbReference>
<dbReference type="GO" id="GO:0046872">
    <property type="term" value="F:metal ion binding"/>
    <property type="evidence" value="ECO:0007669"/>
    <property type="project" value="UniProtKB-KW"/>
</dbReference>
<dbReference type="InterPro" id="IPR036005">
    <property type="entry name" value="Creatinase/aminopeptidase-like"/>
</dbReference>